<dbReference type="PANTHER" id="PTHR15680:SF9">
    <property type="entry name" value="LARGE RIBOSOMAL SUBUNIT PROTEIN BL19M"/>
    <property type="match status" value="1"/>
</dbReference>
<dbReference type="InterPro" id="IPR038657">
    <property type="entry name" value="Ribosomal_bL19_sf"/>
</dbReference>
<comment type="function">
    <text evidence="5 6">This protein is located at the 30S-50S ribosomal subunit interface and may play a role in the structure and function of the aminoacyl-tRNA binding site.</text>
</comment>
<feature type="compositionally biased region" description="Acidic residues" evidence="7">
    <location>
        <begin position="70"/>
        <end position="88"/>
    </location>
</feature>
<evidence type="ECO:0000313" key="9">
    <source>
        <dbReference type="Proteomes" id="UP000316449"/>
    </source>
</evidence>
<evidence type="ECO:0000313" key="8">
    <source>
        <dbReference type="EMBL" id="RZO24243.1"/>
    </source>
</evidence>
<evidence type="ECO:0000256" key="6">
    <source>
        <dbReference type="RuleBase" id="RU000559"/>
    </source>
</evidence>
<evidence type="ECO:0000256" key="5">
    <source>
        <dbReference type="HAMAP-Rule" id="MF_00402"/>
    </source>
</evidence>
<dbReference type="Pfam" id="PF01245">
    <property type="entry name" value="Ribosomal_L19"/>
    <property type="match status" value="1"/>
</dbReference>
<evidence type="ECO:0000256" key="7">
    <source>
        <dbReference type="SAM" id="MobiDB-lite"/>
    </source>
</evidence>
<comment type="similarity">
    <text evidence="1 5 6">Belongs to the bacterial ribosomal protein bL19 family.</text>
</comment>
<dbReference type="GO" id="GO:0003735">
    <property type="term" value="F:structural constituent of ribosome"/>
    <property type="evidence" value="ECO:0007669"/>
    <property type="project" value="InterPro"/>
</dbReference>
<evidence type="ECO:0000256" key="1">
    <source>
        <dbReference type="ARBA" id="ARBA00005781"/>
    </source>
</evidence>
<reference evidence="8 9" key="1">
    <citation type="submission" date="2019-02" db="EMBL/GenBank/DDBJ databases">
        <title>Prokaryotic population dynamics and viral predation in marine succession experiment using metagenomics: the confinement effect.</title>
        <authorList>
            <person name="Haro-Moreno J.M."/>
            <person name="Rodriguez-Valera F."/>
            <person name="Lopez-Perez M."/>
        </authorList>
    </citation>
    <scope>NUCLEOTIDE SEQUENCE [LARGE SCALE GENOMIC DNA]</scope>
    <source>
        <strain evidence="8">MED-G165</strain>
    </source>
</reference>
<dbReference type="InterPro" id="IPR001857">
    <property type="entry name" value="Ribosomal_bL19"/>
</dbReference>
<dbReference type="NCBIfam" id="TIGR01024">
    <property type="entry name" value="rplS_bact"/>
    <property type="match status" value="1"/>
</dbReference>
<organism evidence="8 9">
    <name type="scientific">SAR86 cluster bacterium</name>
    <dbReference type="NCBI Taxonomy" id="2030880"/>
    <lineage>
        <taxon>Bacteria</taxon>
        <taxon>Pseudomonadati</taxon>
        <taxon>Pseudomonadota</taxon>
        <taxon>Gammaproteobacteria</taxon>
        <taxon>SAR86 cluster</taxon>
    </lineage>
</organism>
<sequence length="215" mass="23589">MADKDKENIDATTAENVDAKETVSEESLTDESPMEAEESAETPSEELAAEDTPAATEEAPAEEVQASEEAQLEETAAADESVEDDQPEEVTAPVTTDEKSPAQIIESFEASQLKDEIPSFRPGDTVVVSVKVREGERTRLQAFEGVVMNIKNAGLNSAFIVRKISSGIGVERTFQLHSPMIDSITVKRKGDVRQAKLYYLRERSGRSARIKERLD</sequence>
<dbReference type="PRINTS" id="PR00061">
    <property type="entry name" value="RIBOSOMALL19"/>
</dbReference>
<dbReference type="Gene3D" id="2.30.30.790">
    <property type="match status" value="1"/>
</dbReference>
<dbReference type="FunFam" id="2.30.30.790:FF:000001">
    <property type="entry name" value="50S ribosomal protein L19"/>
    <property type="match status" value="1"/>
</dbReference>
<gene>
    <name evidence="5" type="primary">rplS</name>
    <name evidence="8" type="ORF">EVA98_01655</name>
</gene>
<dbReference type="AlphaFoldDB" id="A0A520MSQ1"/>
<dbReference type="PROSITE" id="PS01015">
    <property type="entry name" value="RIBOSOMAL_L19"/>
    <property type="match status" value="1"/>
</dbReference>
<dbReference type="HAMAP" id="MF_00402">
    <property type="entry name" value="Ribosomal_bL19"/>
    <property type="match status" value="1"/>
</dbReference>
<dbReference type="EMBL" id="SHBK01000013">
    <property type="protein sequence ID" value="RZO24243.1"/>
    <property type="molecule type" value="Genomic_DNA"/>
</dbReference>
<keyword evidence="2 5" id="KW-0689">Ribosomal protein</keyword>
<dbReference type="InterPro" id="IPR008991">
    <property type="entry name" value="Translation_prot_SH3-like_sf"/>
</dbReference>
<evidence type="ECO:0000256" key="3">
    <source>
        <dbReference type="ARBA" id="ARBA00023274"/>
    </source>
</evidence>
<name>A0A520MSQ1_9GAMM</name>
<dbReference type="PANTHER" id="PTHR15680">
    <property type="entry name" value="RIBOSOMAL PROTEIN L19"/>
    <property type="match status" value="1"/>
</dbReference>
<evidence type="ECO:0000256" key="2">
    <source>
        <dbReference type="ARBA" id="ARBA00022980"/>
    </source>
</evidence>
<dbReference type="InterPro" id="IPR018257">
    <property type="entry name" value="Ribosomal_bL19_CS"/>
</dbReference>
<dbReference type="Proteomes" id="UP000316449">
    <property type="component" value="Unassembled WGS sequence"/>
</dbReference>
<dbReference type="GO" id="GO:0022625">
    <property type="term" value="C:cytosolic large ribosomal subunit"/>
    <property type="evidence" value="ECO:0007669"/>
    <property type="project" value="TreeGrafter"/>
</dbReference>
<protein>
    <recommendedName>
        <fullName evidence="4 5">Large ribosomal subunit protein bL19</fullName>
    </recommendedName>
</protein>
<comment type="caution">
    <text evidence="8">The sequence shown here is derived from an EMBL/GenBank/DDBJ whole genome shotgun (WGS) entry which is preliminary data.</text>
</comment>
<proteinExistence type="inferred from homology"/>
<evidence type="ECO:0000256" key="4">
    <source>
        <dbReference type="ARBA" id="ARBA00035171"/>
    </source>
</evidence>
<dbReference type="SUPFAM" id="SSF50104">
    <property type="entry name" value="Translation proteins SH3-like domain"/>
    <property type="match status" value="1"/>
</dbReference>
<keyword evidence="3 5" id="KW-0687">Ribonucleoprotein</keyword>
<dbReference type="GO" id="GO:0006412">
    <property type="term" value="P:translation"/>
    <property type="evidence" value="ECO:0007669"/>
    <property type="project" value="UniProtKB-UniRule"/>
</dbReference>
<feature type="region of interest" description="Disordered" evidence="7">
    <location>
        <begin position="1"/>
        <end position="101"/>
    </location>
</feature>
<feature type="compositionally biased region" description="Acidic residues" evidence="7">
    <location>
        <begin position="27"/>
        <end position="49"/>
    </location>
</feature>
<accession>A0A520MSQ1</accession>